<protein>
    <submittedName>
        <fullName evidence="1">Uncharacterized protein</fullName>
    </submittedName>
</protein>
<evidence type="ECO:0000313" key="1">
    <source>
        <dbReference type="EMBL" id="CAK9260052.1"/>
    </source>
</evidence>
<gene>
    <name evidence="1" type="ORF">CSSPJE1EN1_LOCUS5530</name>
</gene>
<dbReference type="Proteomes" id="UP001497444">
    <property type="component" value="Chromosome 13"/>
</dbReference>
<organism evidence="1 2">
    <name type="scientific">Sphagnum jensenii</name>
    <dbReference type="NCBI Taxonomy" id="128206"/>
    <lineage>
        <taxon>Eukaryota</taxon>
        <taxon>Viridiplantae</taxon>
        <taxon>Streptophyta</taxon>
        <taxon>Embryophyta</taxon>
        <taxon>Bryophyta</taxon>
        <taxon>Sphagnophytina</taxon>
        <taxon>Sphagnopsida</taxon>
        <taxon>Sphagnales</taxon>
        <taxon>Sphagnaceae</taxon>
        <taxon>Sphagnum</taxon>
    </lineage>
</organism>
<evidence type="ECO:0000313" key="2">
    <source>
        <dbReference type="Proteomes" id="UP001497444"/>
    </source>
</evidence>
<dbReference type="EMBL" id="OZ020108">
    <property type="protein sequence ID" value="CAK9260052.1"/>
    <property type="molecule type" value="Genomic_DNA"/>
</dbReference>
<accession>A0ABP0W3D1</accession>
<name>A0ABP0W3D1_9BRYO</name>
<proteinExistence type="predicted"/>
<keyword evidence="2" id="KW-1185">Reference proteome</keyword>
<reference evidence="1" key="1">
    <citation type="submission" date="2024-02" db="EMBL/GenBank/DDBJ databases">
        <authorList>
            <consortium name="ELIXIR-Norway"/>
            <consortium name="Elixir Norway"/>
        </authorList>
    </citation>
    <scope>NUCLEOTIDE SEQUENCE</scope>
</reference>
<sequence length="113" mass="13006">MACKGDFGFFFWHKLFAIYYTLSGGRLVETPLLMQNLCLKLSLYFNRSYFTALKWPAKTIVGKATMKKPRSKMVAAAVRFMIANKAQMMPSETDELHEPLFQTIGTFLNALFY</sequence>